<evidence type="ECO:0000313" key="6">
    <source>
        <dbReference type="Proteomes" id="UP000310689"/>
    </source>
</evidence>
<protein>
    <submittedName>
        <fullName evidence="4">Uncharacterized protein</fullName>
    </submittedName>
</protein>
<evidence type="ECO:0000256" key="1">
    <source>
        <dbReference type="SAM" id="MobiDB-lite"/>
    </source>
</evidence>
<feature type="transmembrane region" description="Helical" evidence="2">
    <location>
        <begin position="34"/>
        <end position="54"/>
    </location>
</feature>
<keyword evidence="2" id="KW-0812">Transmembrane</keyword>
<organism evidence="4 6">
    <name type="scientific">Wallemia ichthyophaga</name>
    <dbReference type="NCBI Taxonomy" id="245174"/>
    <lineage>
        <taxon>Eukaryota</taxon>
        <taxon>Fungi</taxon>
        <taxon>Dikarya</taxon>
        <taxon>Basidiomycota</taxon>
        <taxon>Wallemiomycotina</taxon>
        <taxon>Wallemiomycetes</taxon>
        <taxon>Wallemiales</taxon>
        <taxon>Wallemiaceae</taxon>
        <taxon>Wallemia</taxon>
    </lineage>
</organism>
<proteinExistence type="predicted"/>
<dbReference type="OrthoDB" id="3141857at2759"/>
<evidence type="ECO:0000256" key="2">
    <source>
        <dbReference type="SAM" id="Phobius"/>
    </source>
</evidence>
<keyword evidence="2" id="KW-1133">Transmembrane helix</keyword>
<evidence type="ECO:0000313" key="3">
    <source>
        <dbReference type="EMBL" id="TIB12988.1"/>
    </source>
</evidence>
<reference evidence="5 6" key="1">
    <citation type="submission" date="2019-03" db="EMBL/GenBank/DDBJ databases">
        <title>Sequencing 23 genomes of Wallemia ichthyophaga.</title>
        <authorList>
            <person name="Gostincar C."/>
        </authorList>
    </citation>
    <scope>NUCLEOTIDE SEQUENCE [LARGE SCALE GENOMIC DNA]</scope>
    <source>
        <strain evidence="4 6">EXF-6200</strain>
        <strain evidence="3 5">EXF-8621</strain>
    </source>
</reference>
<dbReference type="EMBL" id="SPOI01000091">
    <property type="protein sequence ID" value="TIB37836.1"/>
    <property type="molecule type" value="Genomic_DNA"/>
</dbReference>
<accession>A0A4T0JLR9</accession>
<name>A0A4T0JLR9_WALIC</name>
<feature type="region of interest" description="Disordered" evidence="1">
    <location>
        <begin position="1"/>
        <end position="23"/>
    </location>
</feature>
<evidence type="ECO:0000313" key="5">
    <source>
        <dbReference type="Proteomes" id="UP000306954"/>
    </source>
</evidence>
<keyword evidence="2" id="KW-0472">Membrane</keyword>
<comment type="caution">
    <text evidence="4">The sequence shown here is derived from an EMBL/GenBank/DDBJ whole genome shotgun (WGS) entry which is preliminary data.</text>
</comment>
<dbReference type="Proteomes" id="UP000306954">
    <property type="component" value="Unassembled WGS sequence"/>
</dbReference>
<dbReference type="EMBL" id="SPOF01000016">
    <property type="protein sequence ID" value="TIB12988.1"/>
    <property type="molecule type" value="Genomic_DNA"/>
</dbReference>
<sequence length="95" mass="10534">MSSPQPPGTNNQPQKSARDTAKTFNKFAKRDPSLYPLAGIIGSIVVVAGFFFMSKADSTKGERKFASQTWADRLSNKDSSLNEYKEEFRKAAGRQ</sequence>
<evidence type="ECO:0000313" key="4">
    <source>
        <dbReference type="EMBL" id="TIB37836.1"/>
    </source>
</evidence>
<dbReference type="Proteomes" id="UP000310689">
    <property type="component" value="Unassembled WGS sequence"/>
</dbReference>
<gene>
    <name evidence="4" type="ORF">E3P86_02061</name>
    <name evidence="3" type="ORF">E3P90_01772</name>
</gene>
<dbReference type="AlphaFoldDB" id="A0A4T0JLR9"/>